<name>A0ABQ9FVZ4_TEGGR</name>
<gene>
    <name evidence="2" type="ORF">KUTeg_001034</name>
</gene>
<keyword evidence="1" id="KW-0812">Transmembrane</keyword>
<comment type="caution">
    <text evidence="2">The sequence shown here is derived from an EMBL/GenBank/DDBJ whole genome shotgun (WGS) entry which is preliminary data.</text>
</comment>
<reference evidence="2 3" key="1">
    <citation type="submission" date="2022-12" db="EMBL/GenBank/DDBJ databases">
        <title>Chromosome-level genome of Tegillarca granosa.</title>
        <authorList>
            <person name="Kim J."/>
        </authorList>
    </citation>
    <scope>NUCLEOTIDE SEQUENCE [LARGE SCALE GENOMIC DNA]</scope>
    <source>
        <strain evidence="2">Teg-2019</strain>
        <tissue evidence="2">Adductor muscle</tissue>
    </source>
</reference>
<dbReference type="Proteomes" id="UP001217089">
    <property type="component" value="Unassembled WGS sequence"/>
</dbReference>
<evidence type="ECO:0000313" key="3">
    <source>
        <dbReference type="Proteomes" id="UP001217089"/>
    </source>
</evidence>
<protein>
    <submittedName>
        <fullName evidence="2">Uncharacterized protein</fullName>
    </submittedName>
</protein>
<proteinExistence type="predicted"/>
<sequence>MTGIYMPVTRLWGPLSWTNWDSANSQPDGGSVGVLDPGNAFRWRDENTYCGFSCSVQFPALCYGKMNFRDNTITTTVDITTTQETTTIPETTTEITTITTTPDTTTSAQETTSIDFTTTQTLGITTTVTSPAPVNTGCQCKCKDLPASILNSTEAFAAFLEEKIKEIQRSLTVNKKTISANIRKLTSATDSRTSATQVGSIGIAFLSVVLIGIVIPDLITLMQFLKRLKR</sequence>
<evidence type="ECO:0000313" key="2">
    <source>
        <dbReference type="EMBL" id="KAJ8321414.1"/>
    </source>
</evidence>
<keyword evidence="1" id="KW-0472">Membrane</keyword>
<keyword evidence="1" id="KW-1133">Transmembrane helix</keyword>
<feature type="transmembrane region" description="Helical" evidence="1">
    <location>
        <begin position="201"/>
        <end position="225"/>
    </location>
</feature>
<evidence type="ECO:0000256" key="1">
    <source>
        <dbReference type="SAM" id="Phobius"/>
    </source>
</evidence>
<organism evidence="2 3">
    <name type="scientific">Tegillarca granosa</name>
    <name type="common">Malaysian cockle</name>
    <name type="synonym">Anadara granosa</name>
    <dbReference type="NCBI Taxonomy" id="220873"/>
    <lineage>
        <taxon>Eukaryota</taxon>
        <taxon>Metazoa</taxon>
        <taxon>Spiralia</taxon>
        <taxon>Lophotrochozoa</taxon>
        <taxon>Mollusca</taxon>
        <taxon>Bivalvia</taxon>
        <taxon>Autobranchia</taxon>
        <taxon>Pteriomorphia</taxon>
        <taxon>Arcoida</taxon>
        <taxon>Arcoidea</taxon>
        <taxon>Arcidae</taxon>
        <taxon>Tegillarca</taxon>
    </lineage>
</organism>
<dbReference type="EMBL" id="JARBDR010000090">
    <property type="protein sequence ID" value="KAJ8321414.1"/>
    <property type="molecule type" value="Genomic_DNA"/>
</dbReference>
<accession>A0ABQ9FVZ4</accession>
<keyword evidence="3" id="KW-1185">Reference proteome</keyword>